<accession>A0A318QYM2</accession>
<dbReference type="RefSeq" id="WP_110567544.1">
    <property type="nucleotide sequence ID" value="NZ_CP137147.1"/>
</dbReference>
<feature type="domain" description="N-acetyltransferase" evidence="1">
    <location>
        <begin position="10"/>
        <end position="163"/>
    </location>
</feature>
<organism evidence="2 3">
    <name type="scientific">Komagataeibacter sucrofermentans</name>
    <dbReference type="NCBI Taxonomy" id="1053551"/>
    <lineage>
        <taxon>Bacteria</taxon>
        <taxon>Pseudomonadati</taxon>
        <taxon>Pseudomonadota</taxon>
        <taxon>Alphaproteobacteria</taxon>
        <taxon>Acetobacterales</taxon>
        <taxon>Acetobacteraceae</taxon>
        <taxon>Komagataeibacter</taxon>
    </lineage>
</organism>
<name>A0A318QYM2_9PROT</name>
<comment type="caution">
    <text evidence="2">The sequence shown here is derived from an EMBL/GenBank/DDBJ whole genome shotgun (WGS) entry which is preliminary data.</text>
</comment>
<evidence type="ECO:0000259" key="1">
    <source>
        <dbReference type="PROSITE" id="PS51186"/>
    </source>
</evidence>
<evidence type="ECO:0000313" key="2">
    <source>
        <dbReference type="EMBL" id="PYD80419.1"/>
    </source>
</evidence>
<dbReference type="Pfam" id="PF13673">
    <property type="entry name" value="Acetyltransf_10"/>
    <property type="match status" value="1"/>
</dbReference>
<dbReference type="AlphaFoldDB" id="A0A318QYM2"/>
<dbReference type="InterPro" id="IPR052564">
    <property type="entry name" value="N-acetyltrans/Recomb-assoc"/>
</dbReference>
<dbReference type="OrthoDB" id="7356080at2"/>
<dbReference type="PANTHER" id="PTHR43451:SF1">
    <property type="entry name" value="ACETYLTRANSFERASE"/>
    <property type="match status" value="1"/>
</dbReference>
<dbReference type="InterPro" id="IPR016181">
    <property type="entry name" value="Acyl_CoA_acyltransferase"/>
</dbReference>
<protein>
    <submittedName>
        <fullName evidence="2">GNAT family N-acetyltransferase</fullName>
    </submittedName>
</protein>
<dbReference type="Gene3D" id="3.40.630.30">
    <property type="match status" value="1"/>
</dbReference>
<dbReference type="PANTHER" id="PTHR43451">
    <property type="entry name" value="ACETYLTRANSFERASE (GNAT) FAMILY PROTEIN"/>
    <property type="match status" value="1"/>
</dbReference>
<dbReference type="PROSITE" id="PS51186">
    <property type="entry name" value="GNAT"/>
    <property type="match status" value="1"/>
</dbReference>
<reference evidence="2 3" key="1">
    <citation type="submission" date="2017-07" db="EMBL/GenBank/DDBJ databases">
        <title>A draft genome sequence of Komagataeibacter sucrofermentans LMG 18788.</title>
        <authorList>
            <person name="Skraban J."/>
            <person name="Cleenwerck I."/>
            <person name="Vandamme P."/>
            <person name="Trcek J."/>
        </authorList>
    </citation>
    <scope>NUCLEOTIDE SEQUENCE [LARGE SCALE GENOMIC DNA]</scope>
    <source>
        <strain evidence="2 3">LMG 18788</strain>
    </source>
</reference>
<dbReference type="Proteomes" id="UP000247814">
    <property type="component" value="Unassembled WGS sequence"/>
</dbReference>
<keyword evidence="3" id="KW-1185">Reference proteome</keyword>
<proteinExistence type="predicted"/>
<dbReference type="EMBL" id="NKUA01000003">
    <property type="protein sequence ID" value="PYD80419.1"/>
    <property type="molecule type" value="Genomic_DNA"/>
</dbReference>
<dbReference type="CDD" id="cd04301">
    <property type="entry name" value="NAT_SF"/>
    <property type="match status" value="1"/>
</dbReference>
<keyword evidence="2" id="KW-0808">Transferase</keyword>
<sequence>MITIEDKKDTILRPARPGDGQLLYDVTAQSIQGLGKQHYSRDQLAGWMGERTADYYEDVIKENNTFVVEKNGEIQGFVDAVPGEVTRLFLLPKATGQGLGKRLLRLGVEIAGKGHSGPIRVEATLNAHKFYERNGFKTIGKGYFSHGVGGDPIEIVLMEMDQG</sequence>
<dbReference type="InterPro" id="IPR000182">
    <property type="entry name" value="GNAT_dom"/>
</dbReference>
<dbReference type="SUPFAM" id="SSF55729">
    <property type="entry name" value="Acyl-CoA N-acyltransferases (Nat)"/>
    <property type="match status" value="1"/>
</dbReference>
<gene>
    <name evidence="2" type="ORF">CFR77_03205</name>
</gene>
<dbReference type="GO" id="GO:0016747">
    <property type="term" value="F:acyltransferase activity, transferring groups other than amino-acyl groups"/>
    <property type="evidence" value="ECO:0007669"/>
    <property type="project" value="InterPro"/>
</dbReference>
<evidence type="ECO:0000313" key="3">
    <source>
        <dbReference type="Proteomes" id="UP000247814"/>
    </source>
</evidence>